<feature type="domain" description="Luciferase-like" evidence="1">
    <location>
        <begin position="1"/>
        <end position="321"/>
    </location>
</feature>
<name>A0A919GMB5_9ACTN</name>
<evidence type="ECO:0000313" key="2">
    <source>
        <dbReference type="EMBL" id="GHH87455.1"/>
    </source>
</evidence>
<protein>
    <submittedName>
        <fullName evidence="2">Siderophore biosynthesis protein</fullName>
    </submittedName>
</protein>
<evidence type="ECO:0000313" key="3">
    <source>
        <dbReference type="Proteomes" id="UP000603708"/>
    </source>
</evidence>
<dbReference type="AlphaFoldDB" id="A0A919GMB5"/>
<accession>A0A919GMB5</accession>
<dbReference type="InterPro" id="IPR036661">
    <property type="entry name" value="Luciferase-like_sf"/>
</dbReference>
<dbReference type="PANTHER" id="PTHR30137">
    <property type="entry name" value="LUCIFERASE-LIKE MONOOXYGENASE"/>
    <property type="match status" value="1"/>
</dbReference>
<dbReference type="InterPro" id="IPR050766">
    <property type="entry name" value="Bact_Lucif_Oxidored"/>
</dbReference>
<dbReference type="SUPFAM" id="SSF51679">
    <property type="entry name" value="Bacterial luciferase-like"/>
    <property type="match status" value="1"/>
</dbReference>
<dbReference type="NCBIfam" id="TIGR04020">
    <property type="entry name" value="seco_metab_LLM"/>
    <property type="match status" value="1"/>
</dbReference>
<gene>
    <name evidence="2" type="ORF">GCM10018793_63300</name>
</gene>
<reference evidence="2" key="1">
    <citation type="journal article" date="2014" name="Int. J. Syst. Evol. Microbiol.">
        <title>Complete genome sequence of Corynebacterium casei LMG S-19264T (=DSM 44701T), isolated from a smear-ripened cheese.</title>
        <authorList>
            <consortium name="US DOE Joint Genome Institute (JGI-PGF)"/>
            <person name="Walter F."/>
            <person name="Albersmeier A."/>
            <person name="Kalinowski J."/>
            <person name="Ruckert C."/>
        </authorList>
    </citation>
    <scope>NUCLEOTIDE SEQUENCE</scope>
    <source>
        <strain evidence="2">JCM 5069</strain>
    </source>
</reference>
<dbReference type="GO" id="GO:0005829">
    <property type="term" value="C:cytosol"/>
    <property type="evidence" value="ECO:0007669"/>
    <property type="project" value="TreeGrafter"/>
</dbReference>
<sequence>MELSIMFFGAENAADHTATYTDVLAIARAADDLGFTAVWTPERHFQEVGQAFPSPPVLSAAIAAVTRRIAVRAGSVVLPLHHPLRVVEDWAVIDNLSGGGRVGLSAAAGWHSADFVLAPDHFAGRRQRVLDDIPLIRRLWAGEPVELTDGSGALATVRPQPRPASPVLPIWLTSSGSPESWTTAARLRTGLLGATVSQGPDELAERIARYRVEYAAAPEQPGAAERGCVTVMAHTYVGESDAEARRRVEAPLKEYLRNHVRQSASNRVGAHGQAVAALSEADVRTMTDFAFERYLSWGSLIGSPGTCAKALAGLRELGVDEVTCFVDFGLDRDTVLASLHRLAELKNEMAE</sequence>
<proteinExistence type="predicted"/>
<dbReference type="Proteomes" id="UP000603708">
    <property type="component" value="Unassembled WGS sequence"/>
</dbReference>
<dbReference type="PANTHER" id="PTHR30137:SF6">
    <property type="entry name" value="LUCIFERASE-LIKE MONOOXYGENASE"/>
    <property type="match status" value="1"/>
</dbReference>
<comment type="caution">
    <text evidence="2">The sequence shown here is derived from an EMBL/GenBank/DDBJ whole genome shotgun (WGS) entry which is preliminary data.</text>
</comment>
<evidence type="ECO:0000259" key="1">
    <source>
        <dbReference type="Pfam" id="PF00296"/>
    </source>
</evidence>
<reference evidence="2" key="2">
    <citation type="submission" date="2020-09" db="EMBL/GenBank/DDBJ databases">
        <authorList>
            <person name="Sun Q."/>
            <person name="Ohkuma M."/>
        </authorList>
    </citation>
    <scope>NUCLEOTIDE SEQUENCE</scope>
    <source>
        <strain evidence="2">JCM 5069</strain>
    </source>
</reference>
<dbReference type="RefSeq" id="WP_189938066.1">
    <property type="nucleotide sequence ID" value="NZ_BNCD01000028.1"/>
</dbReference>
<dbReference type="EMBL" id="BNCD01000028">
    <property type="protein sequence ID" value="GHH87455.1"/>
    <property type="molecule type" value="Genomic_DNA"/>
</dbReference>
<organism evidence="2 3">
    <name type="scientific">Streptomyces sulfonofaciens</name>
    <dbReference type="NCBI Taxonomy" id="68272"/>
    <lineage>
        <taxon>Bacteria</taxon>
        <taxon>Bacillati</taxon>
        <taxon>Actinomycetota</taxon>
        <taxon>Actinomycetes</taxon>
        <taxon>Kitasatosporales</taxon>
        <taxon>Streptomycetaceae</taxon>
        <taxon>Streptomyces</taxon>
    </lineage>
</organism>
<dbReference type="Pfam" id="PF00296">
    <property type="entry name" value="Bac_luciferase"/>
    <property type="match status" value="1"/>
</dbReference>
<keyword evidence="3" id="KW-1185">Reference proteome</keyword>
<dbReference type="GO" id="GO:0016705">
    <property type="term" value="F:oxidoreductase activity, acting on paired donors, with incorporation or reduction of molecular oxygen"/>
    <property type="evidence" value="ECO:0007669"/>
    <property type="project" value="InterPro"/>
</dbReference>
<dbReference type="InterPro" id="IPR011251">
    <property type="entry name" value="Luciferase-like_dom"/>
</dbReference>
<dbReference type="Gene3D" id="3.20.20.30">
    <property type="entry name" value="Luciferase-like domain"/>
    <property type="match status" value="1"/>
</dbReference>
<dbReference type="InterPro" id="IPR024011">
    <property type="entry name" value="Biosynth_lucif-like_mOase_dom"/>
</dbReference>